<evidence type="ECO:0000313" key="8">
    <source>
        <dbReference type="Proteomes" id="UP001187531"/>
    </source>
</evidence>
<comment type="function">
    <text evidence="3">Probable phosphatase.</text>
</comment>
<name>A0AA88IMA3_ARTSF</name>
<dbReference type="NCBIfam" id="TIGR02251">
    <property type="entry name" value="HIF-SF_euk"/>
    <property type="match status" value="1"/>
</dbReference>
<sequence length="430" mass="49604">MPCITQSYERRSLRLRNASGGNNNRILRSGKGKARSPLHLSCKRQEFTSLIRKGVNGRNDRLRKQKKIVADENAPGGTTVNYAASPRKLRAVTVTIATYDDQLITSAPFSLQKDANETEDSKENDWSGSGTPLEVSLFSPSYAGCDSESEEELEPNNSRPLYHEQSLVQSSFTNEELNDSEKENYTDGNDCMSTEMQLRITQAIEERLNQPQDDDWDVFDPYFFIKNLPPLTAEMRMRCPALPLKTRSSPEFTLVLDLDETLVHCSLAELDDAAFTFPVDFQETTYQVFVRTRPFFKEFLERVSQMFEVILFTASKRIYADKLLNLVDPHRKWIRHRLFREHCLCVNGNYVKDLTILGRDLSKTVIIDNSPQAFGYQLENGIPIESWFFDRSDRELLNVIPFLESLVNYNQDVRPMIRNRFKLFTYLPPD</sequence>
<feature type="compositionally biased region" description="Basic and acidic residues" evidence="5">
    <location>
        <begin position="114"/>
        <end position="125"/>
    </location>
</feature>
<dbReference type="InterPro" id="IPR011948">
    <property type="entry name" value="Dullard_phosphatase"/>
</dbReference>
<dbReference type="EMBL" id="JAVRJZ010000002">
    <property type="protein sequence ID" value="KAK2726406.1"/>
    <property type="molecule type" value="Genomic_DNA"/>
</dbReference>
<dbReference type="SUPFAM" id="SSF56784">
    <property type="entry name" value="HAD-like"/>
    <property type="match status" value="1"/>
</dbReference>
<keyword evidence="1" id="KW-0378">Hydrolase</keyword>
<dbReference type="FunFam" id="3.40.50.1000:FF:000015">
    <property type="entry name" value="CTD small phosphatase-like protein 2"/>
    <property type="match status" value="1"/>
</dbReference>
<dbReference type="Gene3D" id="3.40.50.1000">
    <property type="entry name" value="HAD superfamily/HAD-like"/>
    <property type="match status" value="1"/>
</dbReference>
<comment type="similarity">
    <text evidence="4">Belongs to the CTDSPL2 family.</text>
</comment>
<evidence type="ECO:0000256" key="4">
    <source>
        <dbReference type="ARBA" id="ARBA00038355"/>
    </source>
</evidence>
<dbReference type="CDD" id="cd07521">
    <property type="entry name" value="HAD_FCP1-like"/>
    <property type="match status" value="1"/>
</dbReference>
<accession>A0AA88IMA3</accession>
<dbReference type="InterPro" id="IPR004274">
    <property type="entry name" value="FCP1_dom"/>
</dbReference>
<dbReference type="GO" id="GO:0005634">
    <property type="term" value="C:nucleus"/>
    <property type="evidence" value="ECO:0007669"/>
    <property type="project" value="UniProtKB-ARBA"/>
</dbReference>
<gene>
    <name evidence="7" type="ORF">QYM36_000744</name>
</gene>
<dbReference type="InterPro" id="IPR050365">
    <property type="entry name" value="TIM50"/>
</dbReference>
<dbReference type="PANTHER" id="PTHR12210">
    <property type="entry name" value="DULLARD PROTEIN PHOSPHATASE"/>
    <property type="match status" value="1"/>
</dbReference>
<organism evidence="7 8">
    <name type="scientific">Artemia franciscana</name>
    <name type="common">Brine shrimp</name>
    <name type="synonym">Artemia sanfranciscana</name>
    <dbReference type="NCBI Taxonomy" id="6661"/>
    <lineage>
        <taxon>Eukaryota</taxon>
        <taxon>Metazoa</taxon>
        <taxon>Ecdysozoa</taxon>
        <taxon>Arthropoda</taxon>
        <taxon>Crustacea</taxon>
        <taxon>Branchiopoda</taxon>
        <taxon>Anostraca</taxon>
        <taxon>Artemiidae</taxon>
        <taxon>Artemia</taxon>
    </lineage>
</organism>
<dbReference type="AlphaFoldDB" id="A0AA88IMA3"/>
<evidence type="ECO:0000259" key="6">
    <source>
        <dbReference type="PROSITE" id="PS50969"/>
    </source>
</evidence>
<dbReference type="GO" id="GO:0004721">
    <property type="term" value="F:phosphoprotein phosphatase activity"/>
    <property type="evidence" value="ECO:0007669"/>
    <property type="project" value="UniProtKB-KW"/>
</dbReference>
<dbReference type="SMART" id="SM00577">
    <property type="entry name" value="CPDc"/>
    <property type="match status" value="1"/>
</dbReference>
<proteinExistence type="inferred from homology"/>
<evidence type="ECO:0000256" key="2">
    <source>
        <dbReference type="ARBA" id="ARBA00022912"/>
    </source>
</evidence>
<comment type="caution">
    <text evidence="7">The sequence shown here is derived from an EMBL/GenBank/DDBJ whole genome shotgun (WGS) entry which is preliminary data.</text>
</comment>
<feature type="region of interest" description="Disordered" evidence="5">
    <location>
        <begin position="110"/>
        <end position="161"/>
    </location>
</feature>
<dbReference type="InterPro" id="IPR036412">
    <property type="entry name" value="HAD-like_sf"/>
</dbReference>
<evidence type="ECO:0000256" key="5">
    <source>
        <dbReference type="SAM" id="MobiDB-lite"/>
    </source>
</evidence>
<evidence type="ECO:0000313" key="7">
    <source>
        <dbReference type="EMBL" id="KAK2726406.1"/>
    </source>
</evidence>
<feature type="domain" description="FCP1 homology" evidence="6">
    <location>
        <begin position="247"/>
        <end position="406"/>
    </location>
</feature>
<dbReference type="PROSITE" id="PS50969">
    <property type="entry name" value="FCP1"/>
    <property type="match status" value="1"/>
</dbReference>
<protein>
    <recommendedName>
        <fullName evidence="6">FCP1 homology domain-containing protein</fullName>
    </recommendedName>
</protein>
<reference evidence="7" key="1">
    <citation type="submission" date="2023-07" db="EMBL/GenBank/DDBJ databases">
        <title>Chromosome-level genome assembly of Artemia franciscana.</title>
        <authorList>
            <person name="Jo E."/>
        </authorList>
    </citation>
    <scope>NUCLEOTIDE SEQUENCE</scope>
    <source>
        <tissue evidence="7">Whole body</tissue>
    </source>
</reference>
<evidence type="ECO:0000256" key="3">
    <source>
        <dbReference type="ARBA" id="ARBA00037324"/>
    </source>
</evidence>
<evidence type="ECO:0000256" key="1">
    <source>
        <dbReference type="ARBA" id="ARBA00022801"/>
    </source>
</evidence>
<dbReference type="Proteomes" id="UP001187531">
    <property type="component" value="Unassembled WGS sequence"/>
</dbReference>
<keyword evidence="8" id="KW-1185">Reference proteome</keyword>
<dbReference type="InterPro" id="IPR023214">
    <property type="entry name" value="HAD_sf"/>
</dbReference>
<keyword evidence="2" id="KW-0904">Protein phosphatase</keyword>
<dbReference type="Pfam" id="PF03031">
    <property type="entry name" value="NIF"/>
    <property type="match status" value="1"/>
</dbReference>